<gene>
    <name evidence="1" type="ORF">HME9302_00977</name>
</gene>
<name>A0A369Q5L9_9SPHN</name>
<protein>
    <submittedName>
        <fullName evidence="1">Uncharacterized protein</fullName>
    </submittedName>
</protein>
<dbReference type="Proteomes" id="UP000253727">
    <property type="component" value="Unassembled WGS sequence"/>
</dbReference>
<dbReference type="OrthoDB" id="581140at2"/>
<keyword evidence="2" id="KW-1185">Reference proteome</keyword>
<evidence type="ECO:0000313" key="2">
    <source>
        <dbReference type="Proteomes" id="UP000253727"/>
    </source>
</evidence>
<organism evidence="1 2">
    <name type="scientific">Alteripontixanthobacter maritimus</name>
    <dbReference type="NCBI Taxonomy" id="2161824"/>
    <lineage>
        <taxon>Bacteria</taxon>
        <taxon>Pseudomonadati</taxon>
        <taxon>Pseudomonadota</taxon>
        <taxon>Alphaproteobacteria</taxon>
        <taxon>Sphingomonadales</taxon>
        <taxon>Erythrobacteraceae</taxon>
        <taxon>Alteripontixanthobacter</taxon>
    </lineage>
</organism>
<dbReference type="EMBL" id="QBKA01000002">
    <property type="protein sequence ID" value="RDC59782.1"/>
    <property type="molecule type" value="Genomic_DNA"/>
</dbReference>
<sequence>MPETVRSLSDILTTFADGQPDASITAQDMRDLIVSSLGQTGWADYQDGQYSNTSPQAFATDTNTTVEIDGAVSQTQELPFGIATFWDNVTNTIQTPQAGSGLMISFETIIRRATGTGEWAVDCFIDIGIAGPVELYPRTISHNKITGDKKITWTTGAYALDTWDANGGKIIMRPSVDALAYKSRVIVHQTHRGRGTY</sequence>
<proteinExistence type="predicted"/>
<comment type="caution">
    <text evidence="1">The sequence shown here is derived from an EMBL/GenBank/DDBJ whole genome shotgun (WGS) entry which is preliminary data.</text>
</comment>
<dbReference type="AlphaFoldDB" id="A0A369Q5L9"/>
<dbReference type="RefSeq" id="WP_115366081.1">
    <property type="nucleotide sequence ID" value="NZ_QBKA01000002.1"/>
</dbReference>
<reference evidence="1 2" key="1">
    <citation type="submission" date="2018-04" db="EMBL/GenBank/DDBJ databases">
        <title>Altererythrobacter sp. HME9302 genome sequencing and assembly.</title>
        <authorList>
            <person name="Kang H."/>
            <person name="Kim H."/>
            <person name="Joh K."/>
        </authorList>
    </citation>
    <scope>NUCLEOTIDE SEQUENCE [LARGE SCALE GENOMIC DNA]</scope>
    <source>
        <strain evidence="1 2">HME9302</strain>
    </source>
</reference>
<evidence type="ECO:0000313" key="1">
    <source>
        <dbReference type="EMBL" id="RDC59782.1"/>
    </source>
</evidence>
<accession>A0A369Q5L9</accession>